<proteinExistence type="predicted"/>
<name>A0AAF0ATJ9_9BILA</name>
<dbReference type="AlphaFoldDB" id="A0AAF0ATJ9"/>
<protein>
    <submittedName>
        <fullName evidence="2">CAHS 5a</fullName>
    </submittedName>
</protein>
<reference evidence="2" key="1">
    <citation type="submission" date="2022-12" db="EMBL/GenBank/DDBJ databases">
        <title>The evolution of temperature and desiccation-related protein families in Tardigrada reveals the complex acquisition of extremotolerance.</title>
        <authorList>
            <person name="Fleming J."/>
            <person name="Pisani D."/>
            <person name="Arakawa K."/>
        </authorList>
    </citation>
    <scope>NUCLEOTIDE SEQUENCE</scope>
</reference>
<organism evidence="2">
    <name type="scientific">Dactylobiotus sp</name>
    <dbReference type="NCBI Taxonomy" id="2864188"/>
    <lineage>
        <taxon>Eukaryota</taxon>
        <taxon>Metazoa</taxon>
        <taxon>Ecdysozoa</taxon>
        <taxon>Tardigrada</taxon>
        <taxon>Eutardigrada</taxon>
        <taxon>Parachela</taxon>
        <taxon>Macrobiotoidea</taxon>
        <taxon>Murrayidae</taxon>
        <taxon>Dactylobiotus</taxon>
    </lineage>
</organism>
<dbReference type="EMBL" id="OP974282">
    <property type="protein sequence ID" value="WBQ85700.1"/>
    <property type="molecule type" value="Genomic_DNA"/>
</dbReference>
<evidence type="ECO:0000256" key="1">
    <source>
        <dbReference type="SAM" id="Coils"/>
    </source>
</evidence>
<keyword evidence="1" id="KW-0175">Coiled coil</keyword>
<feature type="coiled-coil region" evidence="1">
    <location>
        <begin position="111"/>
        <end position="190"/>
    </location>
</feature>
<evidence type="ECO:0000313" key="2">
    <source>
        <dbReference type="EMBL" id="WBQ85700.1"/>
    </source>
</evidence>
<sequence>MSCPVNPSETGSSIDYPAGQCIRKSSGHFCGTDSLQSCHSVHTVHTDVRSPTQMPHQHASVISSPAGLAQEMVAEGFQASAATLSSHSASICIAESPLIQEKRMKDEEEYRRQQDAIAHKYEKEIEKLTENYRRKTEAEAEKIRKELEKQHERDVVFREKLVEEAIERQKEEMALEAKFARKELEREKLLALEALERSRYQADIHVDLDTVAGHTVSESQRGSIDETNGNKSLGTRIMDSIMSKI</sequence>
<accession>A0AAF0ATJ9</accession>